<name>A0A7S1T5M4_9RHOD</name>
<dbReference type="EMBL" id="HBGH01001279">
    <property type="protein sequence ID" value="CAD9222846.1"/>
    <property type="molecule type" value="Transcribed_RNA"/>
</dbReference>
<evidence type="ECO:0000313" key="2">
    <source>
        <dbReference type="EMBL" id="CAD9222846.1"/>
    </source>
</evidence>
<reference evidence="2" key="1">
    <citation type="submission" date="2021-01" db="EMBL/GenBank/DDBJ databases">
        <authorList>
            <person name="Corre E."/>
            <person name="Pelletier E."/>
            <person name="Niang G."/>
            <person name="Scheremetjew M."/>
            <person name="Finn R."/>
            <person name="Kale V."/>
            <person name="Holt S."/>
            <person name="Cochrane G."/>
            <person name="Meng A."/>
            <person name="Brown T."/>
            <person name="Cohen L."/>
        </authorList>
    </citation>
    <scope>NUCLEOTIDE SEQUENCE</scope>
    <source>
        <strain evidence="2">SAG 36.94</strain>
    </source>
</reference>
<accession>A0A7S1T5M4</accession>
<organism evidence="2">
    <name type="scientific">Compsopogon caeruleus</name>
    <dbReference type="NCBI Taxonomy" id="31354"/>
    <lineage>
        <taxon>Eukaryota</taxon>
        <taxon>Rhodophyta</taxon>
        <taxon>Compsopogonophyceae</taxon>
        <taxon>Compsopogonales</taxon>
        <taxon>Compsopogonaceae</taxon>
        <taxon>Compsopogon</taxon>
    </lineage>
</organism>
<sequence length="240" mass="27042">MSVERKRGCPEEWIRVDEKRVCTGGEEEGRDGLGTSPVSVVRDGSPPRVQFGSPGVSQELPPARWRGHIGSRGGTWEEVVRRMKEVTKEWVRSLALQEDVLRALFLAGGADPSRFEFMMDINVHRRYVIAQLERLKCNGVPLPTIGIQVHRFSETWSRVDVVDSLHRLYPEWAQLVVFVLSNAFGEEPAVQVTVLEGPGLAQFCLRDWLSLHGFLSVREIRLVDMGVGSNGRSFLFPIFS</sequence>
<evidence type="ECO:0000256" key="1">
    <source>
        <dbReference type="SAM" id="MobiDB-lite"/>
    </source>
</evidence>
<gene>
    <name evidence="2" type="ORF">CCAE0312_LOCUS624</name>
</gene>
<proteinExistence type="predicted"/>
<dbReference type="AlphaFoldDB" id="A0A7S1T5M4"/>
<protein>
    <submittedName>
        <fullName evidence="2">Uncharacterized protein</fullName>
    </submittedName>
</protein>
<feature type="region of interest" description="Disordered" evidence="1">
    <location>
        <begin position="24"/>
        <end position="57"/>
    </location>
</feature>